<evidence type="ECO:0000256" key="2">
    <source>
        <dbReference type="ARBA" id="ARBA00022771"/>
    </source>
</evidence>
<dbReference type="Gene3D" id="1.10.220.150">
    <property type="entry name" value="Arf GTPase activating protein"/>
    <property type="match status" value="1"/>
</dbReference>
<dbReference type="RefSeq" id="XP_067803956.1">
    <property type="nucleotide sequence ID" value="XM_067945165.1"/>
</dbReference>
<keyword evidence="1" id="KW-0479">Metal-binding</keyword>
<keyword evidence="3" id="KW-0862">Zinc</keyword>
<keyword evidence="7" id="KW-1185">Reference proteome</keyword>
<sequence>MLGNSLVSRICSVEGNSNCADCGTRSPRWASVNLGILLCINCSGIHRKLGVHLTQVKSLTLDNIKPEWVKVRL</sequence>
<accession>A0AAD9PLM9</accession>
<dbReference type="SMART" id="SM00105">
    <property type="entry name" value="ArfGap"/>
    <property type="match status" value="1"/>
</dbReference>
<dbReference type="EMBL" id="JALLKP010000001">
    <property type="protein sequence ID" value="KAK2197114.1"/>
    <property type="molecule type" value="Genomic_DNA"/>
</dbReference>
<dbReference type="CDD" id="cd08204">
    <property type="entry name" value="ArfGap"/>
    <property type="match status" value="1"/>
</dbReference>
<dbReference type="PROSITE" id="PS50115">
    <property type="entry name" value="ARFGAP"/>
    <property type="match status" value="1"/>
</dbReference>
<dbReference type="InterPro" id="IPR038508">
    <property type="entry name" value="ArfGAP_dom_sf"/>
</dbReference>
<evidence type="ECO:0000259" key="5">
    <source>
        <dbReference type="PROSITE" id="PS50115"/>
    </source>
</evidence>
<dbReference type="InterPro" id="IPR037278">
    <property type="entry name" value="ARFGAP/RecO"/>
</dbReference>
<organism evidence="6 7">
    <name type="scientific">Babesia duncani</name>
    <dbReference type="NCBI Taxonomy" id="323732"/>
    <lineage>
        <taxon>Eukaryota</taxon>
        <taxon>Sar</taxon>
        <taxon>Alveolata</taxon>
        <taxon>Apicomplexa</taxon>
        <taxon>Aconoidasida</taxon>
        <taxon>Piroplasmida</taxon>
        <taxon>Babesiidae</taxon>
        <taxon>Babesia</taxon>
    </lineage>
</organism>
<dbReference type="GO" id="GO:0005096">
    <property type="term" value="F:GTPase activator activity"/>
    <property type="evidence" value="ECO:0007669"/>
    <property type="project" value="InterPro"/>
</dbReference>
<comment type="caution">
    <text evidence="6">The sequence shown here is derived from an EMBL/GenBank/DDBJ whole genome shotgun (WGS) entry which is preliminary data.</text>
</comment>
<dbReference type="AlphaFoldDB" id="A0AAD9PLM9"/>
<gene>
    <name evidence="6" type="ORF">BdWA1_000113</name>
</gene>
<dbReference type="SUPFAM" id="SSF57863">
    <property type="entry name" value="ArfGap/RecO-like zinc finger"/>
    <property type="match status" value="1"/>
</dbReference>
<evidence type="ECO:0000313" key="6">
    <source>
        <dbReference type="EMBL" id="KAK2197114.1"/>
    </source>
</evidence>
<dbReference type="KEGG" id="bdw:94334411"/>
<feature type="domain" description="Arf-GAP" evidence="5">
    <location>
        <begin position="4"/>
        <end position="73"/>
    </location>
</feature>
<dbReference type="PRINTS" id="PR00405">
    <property type="entry name" value="REVINTRACTNG"/>
</dbReference>
<dbReference type="Proteomes" id="UP001214638">
    <property type="component" value="Unassembled WGS sequence"/>
</dbReference>
<keyword evidence="2 4" id="KW-0863">Zinc-finger</keyword>
<evidence type="ECO:0000256" key="1">
    <source>
        <dbReference type="ARBA" id="ARBA00022723"/>
    </source>
</evidence>
<dbReference type="PANTHER" id="PTHR23180">
    <property type="entry name" value="CENTAURIN/ARF"/>
    <property type="match status" value="1"/>
</dbReference>
<dbReference type="Pfam" id="PF01412">
    <property type="entry name" value="ArfGap"/>
    <property type="match status" value="1"/>
</dbReference>
<dbReference type="GO" id="GO:0008270">
    <property type="term" value="F:zinc ion binding"/>
    <property type="evidence" value="ECO:0007669"/>
    <property type="project" value="UniProtKB-KW"/>
</dbReference>
<dbReference type="GeneID" id="94334411"/>
<proteinExistence type="predicted"/>
<dbReference type="InterPro" id="IPR001164">
    <property type="entry name" value="ArfGAP_dom"/>
</dbReference>
<protein>
    <submittedName>
        <fullName evidence="6">Bifunctional Arf GTPase activating protein/ARFGAP-RecO-like zinc finger/ArfGAP domain superfamily</fullName>
    </submittedName>
</protein>
<name>A0AAD9PLM9_9APIC</name>
<reference evidence="6" key="1">
    <citation type="journal article" date="2023" name="Nat. Microbiol.">
        <title>Babesia duncani multi-omics identifies virulence factors and drug targets.</title>
        <authorList>
            <person name="Singh P."/>
            <person name="Lonardi S."/>
            <person name="Liang Q."/>
            <person name="Vydyam P."/>
            <person name="Khabirova E."/>
            <person name="Fang T."/>
            <person name="Gihaz S."/>
            <person name="Thekkiniath J."/>
            <person name="Munshi M."/>
            <person name="Abel S."/>
            <person name="Ciampossin L."/>
            <person name="Batugedara G."/>
            <person name="Gupta M."/>
            <person name="Lu X.M."/>
            <person name="Lenz T."/>
            <person name="Chakravarty S."/>
            <person name="Cornillot E."/>
            <person name="Hu Y."/>
            <person name="Ma W."/>
            <person name="Gonzalez L.M."/>
            <person name="Sanchez S."/>
            <person name="Estrada K."/>
            <person name="Sanchez-Flores A."/>
            <person name="Montero E."/>
            <person name="Harb O.S."/>
            <person name="Le Roch K.G."/>
            <person name="Mamoun C.B."/>
        </authorList>
    </citation>
    <scope>NUCLEOTIDE SEQUENCE</scope>
    <source>
        <strain evidence="6">WA1</strain>
    </source>
</reference>
<dbReference type="InterPro" id="IPR045258">
    <property type="entry name" value="ACAP1/2/3-like"/>
</dbReference>
<evidence type="ECO:0000256" key="4">
    <source>
        <dbReference type="PROSITE-ProRule" id="PRU00288"/>
    </source>
</evidence>
<dbReference type="PANTHER" id="PTHR23180:SF160">
    <property type="entry name" value="ADP-RIBOSYLATION FACTOR GTPASE-ACTIVATING PROTEIN EFFECTOR PROTEIN 1"/>
    <property type="match status" value="1"/>
</dbReference>
<evidence type="ECO:0000256" key="3">
    <source>
        <dbReference type="ARBA" id="ARBA00022833"/>
    </source>
</evidence>
<evidence type="ECO:0000313" key="7">
    <source>
        <dbReference type="Proteomes" id="UP001214638"/>
    </source>
</evidence>